<dbReference type="PANTHER" id="PTHR24276:SF98">
    <property type="entry name" value="FI18310P1-RELATED"/>
    <property type="match status" value="1"/>
</dbReference>
<keyword evidence="2" id="KW-1015">Disulfide bond</keyword>
<dbReference type="GO" id="GO:0006508">
    <property type="term" value="P:proteolysis"/>
    <property type="evidence" value="ECO:0007669"/>
    <property type="project" value="UniProtKB-KW"/>
</dbReference>
<evidence type="ECO:0000256" key="3">
    <source>
        <dbReference type="SAM" id="SignalP"/>
    </source>
</evidence>
<dbReference type="Proteomes" id="UP000234560">
    <property type="component" value="Chromosome"/>
</dbReference>
<sequence length="306" mass="31971">MSTVTRKVTTALATIIVAIATLVAPTTASAITGGTDAKVGTIADSTARVQIGNKSCTGTLIAPTWIITAKHCIGRGDYSFVSVGAPEHGETARVKDYIAHPDSDLLLVHTTKTMQSPVAPLATSYTTEGQAGYSMGWGSYREQNKTTIQQAEVEVQRQVTNVPGAINPADTFLEGNVYNGHLGQGDSGGPLFINGQLAGVASLANSGPADNRLTGALGWWVPVANHYDWITQHTGIATPTPAGTQAPLYDAMVFSTIAPPEEVPASIQILEDLKTINTNTQELYQAVQDLPADGGPLTSLSAQLSS</sequence>
<feature type="chain" id="PRO_5041856358" evidence="3">
    <location>
        <begin position="31"/>
        <end position="306"/>
    </location>
</feature>
<dbReference type="PRINTS" id="PR00722">
    <property type="entry name" value="CHYMOTRYPSIN"/>
</dbReference>
<dbReference type="EMBL" id="CP136958">
    <property type="protein sequence ID" value="WOT01290.1"/>
    <property type="molecule type" value="Genomic_DNA"/>
</dbReference>
<evidence type="ECO:0000313" key="7">
    <source>
        <dbReference type="Proteomes" id="UP000234560"/>
    </source>
</evidence>
<evidence type="ECO:0000313" key="5">
    <source>
        <dbReference type="EMBL" id="WOT01290.1"/>
    </source>
</evidence>
<evidence type="ECO:0000256" key="1">
    <source>
        <dbReference type="ARBA" id="ARBA00007664"/>
    </source>
</evidence>
<dbReference type="PROSITE" id="PS50240">
    <property type="entry name" value="TRYPSIN_DOM"/>
    <property type="match status" value="1"/>
</dbReference>
<dbReference type="EC" id="3.4.21.-" evidence="5"/>
<dbReference type="SMART" id="SM00020">
    <property type="entry name" value="Tryp_SPc"/>
    <property type="match status" value="1"/>
</dbReference>
<keyword evidence="5" id="KW-0378">Hydrolase</keyword>
<proteinExistence type="inferred from homology"/>
<protein>
    <submittedName>
        <fullName evidence="5">Trypsin-like serine protease</fullName>
        <ecNumber evidence="5">3.4.21.-</ecNumber>
    </submittedName>
</protein>
<dbReference type="InterPro" id="IPR001314">
    <property type="entry name" value="Peptidase_S1A"/>
</dbReference>
<dbReference type="RefSeq" id="WP_101678145.1">
    <property type="nucleotide sequence ID" value="NZ_CP136958.1"/>
</dbReference>
<reference evidence="5" key="2">
    <citation type="submission" date="2023-10" db="EMBL/GenBank/DDBJ databases">
        <authorList>
            <person name="Choi B."/>
        </authorList>
    </citation>
    <scope>NUCLEOTIDE SEQUENCE</scope>
    <source>
        <strain evidence="5">UMB0763</strain>
    </source>
</reference>
<evidence type="ECO:0000256" key="2">
    <source>
        <dbReference type="ARBA" id="ARBA00023157"/>
    </source>
</evidence>
<feature type="signal peptide" evidence="3">
    <location>
        <begin position="1"/>
        <end position="30"/>
    </location>
</feature>
<keyword evidence="5" id="KW-0645">Protease</keyword>
<dbReference type="InterPro" id="IPR050430">
    <property type="entry name" value="Peptidase_S1"/>
</dbReference>
<dbReference type="KEGG" id="cpyr:CYJ47_08355"/>
<dbReference type="Gene3D" id="2.40.10.10">
    <property type="entry name" value="Trypsin-like serine proteases"/>
    <property type="match status" value="1"/>
</dbReference>
<dbReference type="SUPFAM" id="SSF50494">
    <property type="entry name" value="Trypsin-like serine proteases"/>
    <property type="match status" value="1"/>
</dbReference>
<dbReference type="AlphaFoldDB" id="A0AAF0YVJ7"/>
<gene>
    <name evidence="5" type="ORF">CYJ47_08355</name>
    <name evidence="6" type="ORF">CYJ47_12640</name>
</gene>
<dbReference type="EMBL" id="CP136958">
    <property type="protein sequence ID" value="WOT02076.1"/>
    <property type="molecule type" value="Genomic_DNA"/>
</dbReference>
<dbReference type="GO" id="GO:0004252">
    <property type="term" value="F:serine-type endopeptidase activity"/>
    <property type="evidence" value="ECO:0007669"/>
    <property type="project" value="InterPro"/>
</dbReference>
<dbReference type="PANTHER" id="PTHR24276">
    <property type="entry name" value="POLYSERASE-RELATED"/>
    <property type="match status" value="1"/>
</dbReference>
<dbReference type="InterPro" id="IPR009003">
    <property type="entry name" value="Peptidase_S1_PA"/>
</dbReference>
<dbReference type="InterPro" id="IPR001254">
    <property type="entry name" value="Trypsin_dom"/>
</dbReference>
<dbReference type="Pfam" id="PF00089">
    <property type="entry name" value="Trypsin"/>
    <property type="match status" value="1"/>
</dbReference>
<evidence type="ECO:0000313" key="6">
    <source>
        <dbReference type="EMBL" id="WOT02076.1"/>
    </source>
</evidence>
<evidence type="ECO:0000259" key="4">
    <source>
        <dbReference type="PROSITE" id="PS50240"/>
    </source>
</evidence>
<reference evidence="5" key="1">
    <citation type="submission" date="2017-12" db="EMBL/GenBank/DDBJ databases">
        <authorList>
            <person name="Thomas-White K."/>
            <person name="Wolfe A.J."/>
        </authorList>
    </citation>
    <scope>NUCLEOTIDE SEQUENCE</scope>
    <source>
        <strain evidence="5">UMB0763</strain>
    </source>
</reference>
<name>A0AAF0YVJ7_9CORY</name>
<feature type="domain" description="Peptidase S1" evidence="4">
    <location>
        <begin position="31"/>
        <end position="235"/>
    </location>
</feature>
<dbReference type="InterPro" id="IPR043504">
    <property type="entry name" value="Peptidase_S1_PA_chymotrypsin"/>
</dbReference>
<keyword evidence="3" id="KW-0732">Signal</keyword>
<comment type="similarity">
    <text evidence="1">Belongs to the peptidase S1 family.</text>
</comment>
<accession>A0AAF0YVJ7</accession>
<dbReference type="KEGG" id="cpyr:CYJ47_12640"/>
<organism evidence="5 7">
    <name type="scientific">Corynebacterium pyruviciproducens</name>
    <dbReference type="NCBI Taxonomy" id="598660"/>
    <lineage>
        <taxon>Bacteria</taxon>
        <taxon>Bacillati</taxon>
        <taxon>Actinomycetota</taxon>
        <taxon>Actinomycetes</taxon>
        <taxon>Mycobacteriales</taxon>
        <taxon>Corynebacteriaceae</taxon>
        <taxon>Corynebacterium</taxon>
    </lineage>
</organism>